<dbReference type="SUPFAM" id="SSF47413">
    <property type="entry name" value="lambda repressor-like DNA-binding domains"/>
    <property type="match status" value="1"/>
</dbReference>
<sequence length="350" mass="36853">MQAVSIAEVAKRAGVSTATVSRALSGRGTVSPARKQAVLDAAAALGYVVASNASSLASGRTRNVGVVIPFLDRWYFGQVLEGAQLTLLEAGYDVTLYNLAGGTRARAQVFEQFLLRQRVDAVLAVALELTPHEIARLHQVGKPLVCIGGVIPGVPSLGIDDLAVSELATDHLTGLGHTTIGFIGGKPEVDSDFQLPVQRFDGYRRSLQRAGIEFDPALALYGDFTLDGGYTAAKQLLGAPGRHRPTAISAASDEMAIGAILAARDLGLSVPGDVSVAGVDDYVHSEFFGLTTVAQFPYRQGVEAARVIIDQLDHDRQSPSAISLPHELVVRSSTARPRPHSSPDKTSPGG</sequence>
<dbReference type="PROSITE" id="PS50932">
    <property type="entry name" value="HTH_LACI_2"/>
    <property type="match status" value="1"/>
</dbReference>
<protein>
    <submittedName>
        <fullName evidence="6">DNA-binding LacI/PurR family transcriptional regulator</fullName>
    </submittedName>
</protein>
<feature type="domain" description="HTH lacI-type" evidence="5">
    <location>
        <begin position="4"/>
        <end position="58"/>
    </location>
</feature>
<evidence type="ECO:0000313" key="6">
    <source>
        <dbReference type="EMBL" id="TDT29809.1"/>
    </source>
</evidence>
<reference evidence="6 7" key="1">
    <citation type="submission" date="2019-03" db="EMBL/GenBank/DDBJ databases">
        <title>Genomic Encyclopedia of Archaeal and Bacterial Type Strains, Phase II (KMG-II): from individual species to whole genera.</title>
        <authorList>
            <person name="Goeker M."/>
        </authorList>
    </citation>
    <scope>NUCLEOTIDE SEQUENCE [LARGE SCALE GENOMIC DNA]</scope>
    <source>
        <strain evidence="6 7">DSM 24323</strain>
    </source>
</reference>
<dbReference type="EMBL" id="SOAW01000003">
    <property type="protein sequence ID" value="TDT29809.1"/>
    <property type="molecule type" value="Genomic_DNA"/>
</dbReference>
<keyword evidence="3" id="KW-0804">Transcription</keyword>
<dbReference type="InterPro" id="IPR028082">
    <property type="entry name" value="Peripla_BP_I"/>
</dbReference>
<evidence type="ECO:0000256" key="1">
    <source>
        <dbReference type="ARBA" id="ARBA00023015"/>
    </source>
</evidence>
<dbReference type="Pfam" id="PF00356">
    <property type="entry name" value="LacI"/>
    <property type="match status" value="1"/>
</dbReference>
<dbReference type="PANTHER" id="PTHR30146">
    <property type="entry name" value="LACI-RELATED TRANSCRIPTIONAL REPRESSOR"/>
    <property type="match status" value="1"/>
</dbReference>
<dbReference type="InterPro" id="IPR000843">
    <property type="entry name" value="HTH_LacI"/>
</dbReference>
<dbReference type="GO" id="GO:0000976">
    <property type="term" value="F:transcription cis-regulatory region binding"/>
    <property type="evidence" value="ECO:0007669"/>
    <property type="project" value="TreeGrafter"/>
</dbReference>
<organism evidence="6 7">
    <name type="scientific">Naumannella halotolerans</name>
    <dbReference type="NCBI Taxonomy" id="993414"/>
    <lineage>
        <taxon>Bacteria</taxon>
        <taxon>Bacillati</taxon>
        <taxon>Actinomycetota</taxon>
        <taxon>Actinomycetes</taxon>
        <taxon>Propionibacteriales</taxon>
        <taxon>Propionibacteriaceae</taxon>
        <taxon>Naumannella</taxon>
    </lineage>
</organism>
<feature type="region of interest" description="Disordered" evidence="4">
    <location>
        <begin position="331"/>
        <end position="350"/>
    </location>
</feature>
<dbReference type="Pfam" id="PF13377">
    <property type="entry name" value="Peripla_BP_3"/>
    <property type="match status" value="1"/>
</dbReference>
<dbReference type="PANTHER" id="PTHR30146:SF153">
    <property type="entry name" value="LACTOSE OPERON REPRESSOR"/>
    <property type="match status" value="1"/>
</dbReference>
<dbReference type="CDD" id="cd01392">
    <property type="entry name" value="HTH_LacI"/>
    <property type="match status" value="1"/>
</dbReference>
<evidence type="ECO:0000313" key="7">
    <source>
        <dbReference type="Proteomes" id="UP000295371"/>
    </source>
</evidence>
<dbReference type="AlphaFoldDB" id="A0A4R7J0P8"/>
<evidence type="ECO:0000256" key="4">
    <source>
        <dbReference type="SAM" id="MobiDB-lite"/>
    </source>
</evidence>
<evidence type="ECO:0000259" key="5">
    <source>
        <dbReference type="PROSITE" id="PS50932"/>
    </source>
</evidence>
<dbReference type="GO" id="GO:0003700">
    <property type="term" value="F:DNA-binding transcription factor activity"/>
    <property type="evidence" value="ECO:0007669"/>
    <property type="project" value="TreeGrafter"/>
</dbReference>
<dbReference type="Gene3D" id="3.40.50.2300">
    <property type="match status" value="2"/>
</dbReference>
<dbReference type="InterPro" id="IPR046335">
    <property type="entry name" value="LacI/GalR-like_sensor"/>
</dbReference>
<dbReference type="RefSeq" id="WP_133755746.1">
    <property type="nucleotide sequence ID" value="NZ_SOAW01000003.1"/>
</dbReference>
<dbReference type="InterPro" id="IPR010982">
    <property type="entry name" value="Lambda_DNA-bd_dom_sf"/>
</dbReference>
<dbReference type="SMART" id="SM00354">
    <property type="entry name" value="HTH_LACI"/>
    <property type="match status" value="1"/>
</dbReference>
<keyword evidence="7" id="KW-1185">Reference proteome</keyword>
<accession>A0A4R7J0P8</accession>
<dbReference type="SUPFAM" id="SSF53822">
    <property type="entry name" value="Periplasmic binding protein-like I"/>
    <property type="match status" value="1"/>
</dbReference>
<keyword evidence="2 6" id="KW-0238">DNA-binding</keyword>
<dbReference type="CDD" id="cd06267">
    <property type="entry name" value="PBP1_LacI_sugar_binding-like"/>
    <property type="match status" value="1"/>
</dbReference>
<evidence type="ECO:0000256" key="2">
    <source>
        <dbReference type="ARBA" id="ARBA00023125"/>
    </source>
</evidence>
<dbReference type="Proteomes" id="UP000295371">
    <property type="component" value="Unassembled WGS sequence"/>
</dbReference>
<dbReference type="OrthoDB" id="189006at2"/>
<proteinExistence type="predicted"/>
<dbReference type="Gene3D" id="1.10.260.40">
    <property type="entry name" value="lambda repressor-like DNA-binding domains"/>
    <property type="match status" value="1"/>
</dbReference>
<gene>
    <name evidence="6" type="ORF">CLV29_2827</name>
</gene>
<dbReference type="PROSITE" id="PS00356">
    <property type="entry name" value="HTH_LACI_1"/>
    <property type="match status" value="1"/>
</dbReference>
<comment type="caution">
    <text evidence="6">The sequence shown here is derived from an EMBL/GenBank/DDBJ whole genome shotgun (WGS) entry which is preliminary data.</text>
</comment>
<evidence type="ECO:0000256" key="3">
    <source>
        <dbReference type="ARBA" id="ARBA00023163"/>
    </source>
</evidence>
<keyword evidence="1" id="KW-0805">Transcription regulation</keyword>
<name>A0A4R7J0P8_9ACTN</name>